<organism evidence="5 6">
    <name type="scientific">Dreissena polymorpha</name>
    <name type="common">Zebra mussel</name>
    <name type="synonym">Mytilus polymorpha</name>
    <dbReference type="NCBI Taxonomy" id="45954"/>
    <lineage>
        <taxon>Eukaryota</taxon>
        <taxon>Metazoa</taxon>
        <taxon>Spiralia</taxon>
        <taxon>Lophotrochozoa</taxon>
        <taxon>Mollusca</taxon>
        <taxon>Bivalvia</taxon>
        <taxon>Autobranchia</taxon>
        <taxon>Heteroconchia</taxon>
        <taxon>Euheterodonta</taxon>
        <taxon>Imparidentia</taxon>
        <taxon>Neoheterodontei</taxon>
        <taxon>Myida</taxon>
        <taxon>Dreissenoidea</taxon>
        <taxon>Dreissenidae</taxon>
        <taxon>Dreissena</taxon>
    </lineage>
</organism>
<dbReference type="PANTHER" id="PTHR15427">
    <property type="entry name" value="EMILIN ELASTIN MICROFIBRIL INTERFACE-LOCATED PROTEIN ELASTIN MICROFIBRIL INTERFACER"/>
    <property type="match status" value="1"/>
</dbReference>
<feature type="domain" description="C1q" evidence="4">
    <location>
        <begin position="161"/>
        <end position="295"/>
    </location>
</feature>
<keyword evidence="3" id="KW-0732">Signal</keyword>
<reference evidence="5" key="2">
    <citation type="submission" date="2020-11" db="EMBL/GenBank/DDBJ databases">
        <authorList>
            <person name="McCartney M.A."/>
            <person name="Auch B."/>
            <person name="Kono T."/>
            <person name="Mallez S."/>
            <person name="Becker A."/>
            <person name="Gohl D.M."/>
            <person name="Silverstein K.A.T."/>
            <person name="Koren S."/>
            <person name="Bechman K.B."/>
            <person name="Herman A."/>
            <person name="Abrahante J.E."/>
            <person name="Garbe J."/>
        </authorList>
    </citation>
    <scope>NUCLEOTIDE SEQUENCE</scope>
    <source>
        <strain evidence="5">Duluth1</strain>
        <tissue evidence="5">Whole animal</tissue>
    </source>
</reference>
<name>A0A9D4EKF4_DREPO</name>
<evidence type="ECO:0000313" key="5">
    <source>
        <dbReference type="EMBL" id="KAH3780943.1"/>
    </source>
</evidence>
<evidence type="ECO:0000313" key="6">
    <source>
        <dbReference type="Proteomes" id="UP000828390"/>
    </source>
</evidence>
<accession>A0A9D4EKF4</accession>
<evidence type="ECO:0000256" key="2">
    <source>
        <dbReference type="ARBA" id="ARBA00022525"/>
    </source>
</evidence>
<protein>
    <recommendedName>
        <fullName evidence="4">C1q domain-containing protein</fullName>
    </recommendedName>
</protein>
<dbReference type="PRINTS" id="PR00007">
    <property type="entry name" value="COMPLEMNTC1Q"/>
</dbReference>
<comment type="caution">
    <text evidence="5">The sequence shown here is derived from an EMBL/GenBank/DDBJ whole genome shotgun (WGS) entry which is preliminary data.</text>
</comment>
<gene>
    <name evidence="5" type="ORF">DPMN_158768</name>
</gene>
<dbReference type="PANTHER" id="PTHR15427:SF50">
    <property type="entry name" value="COMPLEMENT C1Q TUMOR NECROSIS FACTOR-RELATED PROTEIN 2-LIKE"/>
    <property type="match status" value="1"/>
</dbReference>
<dbReference type="Pfam" id="PF00386">
    <property type="entry name" value="C1q"/>
    <property type="match status" value="1"/>
</dbReference>
<dbReference type="Proteomes" id="UP000828390">
    <property type="component" value="Unassembled WGS sequence"/>
</dbReference>
<dbReference type="SMART" id="SM00110">
    <property type="entry name" value="C1Q"/>
    <property type="match status" value="1"/>
</dbReference>
<reference evidence="5" key="1">
    <citation type="journal article" date="2019" name="bioRxiv">
        <title>The Genome of the Zebra Mussel, Dreissena polymorpha: A Resource for Invasive Species Research.</title>
        <authorList>
            <person name="McCartney M.A."/>
            <person name="Auch B."/>
            <person name="Kono T."/>
            <person name="Mallez S."/>
            <person name="Zhang Y."/>
            <person name="Obille A."/>
            <person name="Becker A."/>
            <person name="Abrahante J.E."/>
            <person name="Garbe J."/>
            <person name="Badalamenti J.P."/>
            <person name="Herman A."/>
            <person name="Mangelson H."/>
            <person name="Liachko I."/>
            <person name="Sullivan S."/>
            <person name="Sone E.D."/>
            <person name="Koren S."/>
            <person name="Silverstein K.A.T."/>
            <person name="Beckman K.B."/>
            <person name="Gohl D.M."/>
        </authorList>
    </citation>
    <scope>NUCLEOTIDE SEQUENCE</scope>
    <source>
        <strain evidence="5">Duluth1</strain>
        <tissue evidence="5">Whole animal</tissue>
    </source>
</reference>
<dbReference type="Gene3D" id="2.60.120.40">
    <property type="match status" value="1"/>
</dbReference>
<dbReference type="OrthoDB" id="6150994at2759"/>
<feature type="signal peptide" evidence="3">
    <location>
        <begin position="1"/>
        <end position="21"/>
    </location>
</feature>
<evidence type="ECO:0000256" key="3">
    <source>
        <dbReference type="SAM" id="SignalP"/>
    </source>
</evidence>
<feature type="chain" id="PRO_5038723605" description="C1q domain-containing protein" evidence="3">
    <location>
        <begin position="22"/>
        <end position="295"/>
    </location>
</feature>
<dbReference type="PROSITE" id="PS50871">
    <property type="entry name" value="C1Q"/>
    <property type="match status" value="1"/>
</dbReference>
<keyword evidence="6" id="KW-1185">Reference proteome</keyword>
<comment type="subcellular location">
    <subcellularLocation>
        <location evidence="1">Secreted</location>
    </subcellularLocation>
</comment>
<dbReference type="AlphaFoldDB" id="A0A9D4EKF4"/>
<dbReference type="GO" id="GO:0005576">
    <property type="term" value="C:extracellular region"/>
    <property type="evidence" value="ECO:0007669"/>
    <property type="project" value="UniProtKB-SubCell"/>
</dbReference>
<dbReference type="InterPro" id="IPR050392">
    <property type="entry name" value="Collagen/C1q_domain"/>
</dbReference>
<proteinExistence type="predicted"/>
<evidence type="ECO:0000259" key="4">
    <source>
        <dbReference type="PROSITE" id="PS50871"/>
    </source>
</evidence>
<sequence length="295" mass="32878">MKTILSISACWFLFVFIHVEAVTDEDFQSLLARLSVLEEKQAYLETENKLSQKRIAELEKYKILSDKRVASLERKNALCNRRQDDIIKKLYADKVALKTDKILPDATTTTNEYEKTLSAYDRKIATLVNEYAASPNRSGKDDSYSAAVDIAVLQSKQKRFVAEGTVAFSAMKVAHQEHVGINQNIIFEQVLTNDGGGYHQNHGVFIAPQSGVYVFSSSIMCFPNGKEVLAEIVHNGNPVTRMYCQGANGHDQGSQTAVIKMNAGDEAAVLNVYRADDSIWGSLFTSFSGYLVWLQ</sequence>
<dbReference type="InterPro" id="IPR001073">
    <property type="entry name" value="C1q_dom"/>
</dbReference>
<dbReference type="SUPFAM" id="SSF49842">
    <property type="entry name" value="TNF-like"/>
    <property type="match status" value="1"/>
</dbReference>
<evidence type="ECO:0000256" key="1">
    <source>
        <dbReference type="ARBA" id="ARBA00004613"/>
    </source>
</evidence>
<dbReference type="InterPro" id="IPR008983">
    <property type="entry name" value="Tumour_necrosis_fac-like_dom"/>
</dbReference>
<keyword evidence="2" id="KW-0964">Secreted</keyword>
<dbReference type="EMBL" id="JAIWYP010000008">
    <property type="protein sequence ID" value="KAH3780943.1"/>
    <property type="molecule type" value="Genomic_DNA"/>
</dbReference>